<protein>
    <submittedName>
        <fullName evidence="2">Transcriptional regulator TrmB</fullName>
    </submittedName>
</protein>
<feature type="region of interest" description="Disordered" evidence="1">
    <location>
        <begin position="237"/>
        <end position="274"/>
    </location>
</feature>
<dbReference type="InterPro" id="IPR036388">
    <property type="entry name" value="WH-like_DNA-bd_sf"/>
</dbReference>
<dbReference type="Gene3D" id="1.10.10.10">
    <property type="entry name" value="Winged helix-like DNA-binding domain superfamily/Winged helix DNA-binding domain"/>
    <property type="match status" value="1"/>
</dbReference>
<comment type="caution">
    <text evidence="2">The sequence shown here is derived from an EMBL/GenBank/DDBJ whole genome shotgun (WGS) entry which is preliminary data.</text>
</comment>
<name>J9GA47_9ZZZZ</name>
<dbReference type="CDD" id="cd00090">
    <property type="entry name" value="HTH_ARSR"/>
    <property type="match status" value="1"/>
</dbReference>
<dbReference type="SUPFAM" id="SSF46785">
    <property type="entry name" value="Winged helix' DNA-binding domain"/>
    <property type="match status" value="1"/>
</dbReference>
<accession>J9GA47</accession>
<feature type="compositionally biased region" description="Basic and acidic residues" evidence="1">
    <location>
        <begin position="248"/>
        <end position="262"/>
    </location>
</feature>
<evidence type="ECO:0000256" key="1">
    <source>
        <dbReference type="SAM" id="MobiDB-lite"/>
    </source>
</evidence>
<reference evidence="2" key="1">
    <citation type="journal article" date="2012" name="PLoS ONE">
        <title>Gene sets for utilization of primary and secondary nutrition supplies in the distal gut of endangered iberian lynx.</title>
        <authorList>
            <person name="Alcaide M."/>
            <person name="Messina E."/>
            <person name="Richter M."/>
            <person name="Bargiela R."/>
            <person name="Peplies J."/>
            <person name="Huws S.A."/>
            <person name="Newbold C.J."/>
            <person name="Golyshin P.N."/>
            <person name="Simon M.A."/>
            <person name="Lopez G."/>
            <person name="Yakimov M.M."/>
            <person name="Ferrer M."/>
        </authorList>
    </citation>
    <scope>NUCLEOTIDE SEQUENCE</scope>
</reference>
<proteinExistence type="predicted"/>
<gene>
    <name evidence="2" type="ORF">EVA_13269</name>
</gene>
<sequence>MAAHENLKKYLNQNEGKSFIVELTHQYLPRTEKLPSFPDREDGSGKVQLGTYSYRTFEELTIRYETDELNRFGGSKPEHYRFDAVLFVQPGRDSLNQKQCFSVGVEIKGFESDLKQDEKICKYLGWTDFFFIGVPEELIQAAIEKSAMDDRIGVMEITTGKIWKMPVHQKISIENQFAIMQQVFFAVAFKEIKTVVVAEGFVVEPVEFLDRPVAFRNESNTIPQDSIEGTTDSGICHEEENITPEPKQLSEEELAAREERAEKKRKRQERVDAAMPSLSPTVQASLKDVDLATQTIYVEMLDRGNFSAESIANEVDMSAAAVRTSMAKLVKVGLAEREGSRKTGAYKLIEQPSFNYTKKCESCDLYKRYSSDCALCQTPECPNHEI</sequence>
<dbReference type="AlphaFoldDB" id="J9GA47"/>
<evidence type="ECO:0000313" key="2">
    <source>
        <dbReference type="EMBL" id="EJW98627.1"/>
    </source>
</evidence>
<dbReference type="InterPro" id="IPR011991">
    <property type="entry name" value="ArsR-like_HTH"/>
</dbReference>
<organism evidence="2">
    <name type="scientific">gut metagenome</name>
    <dbReference type="NCBI Taxonomy" id="749906"/>
    <lineage>
        <taxon>unclassified sequences</taxon>
        <taxon>metagenomes</taxon>
        <taxon>organismal metagenomes</taxon>
    </lineage>
</organism>
<dbReference type="InterPro" id="IPR036390">
    <property type="entry name" value="WH_DNA-bd_sf"/>
</dbReference>
<dbReference type="EMBL" id="AMCI01004181">
    <property type="protein sequence ID" value="EJW98627.1"/>
    <property type="molecule type" value="Genomic_DNA"/>
</dbReference>